<dbReference type="SMART" id="SM00409">
    <property type="entry name" value="IG"/>
    <property type="match status" value="2"/>
</dbReference>
<dbReference type="Ensembl" id="ENSOTST00005177410.1">
    <property type="protein sequence ID" value="ENSOTSP00005122747.1"/>
    <property type="gene ID" value="ENSOTSG00005076488.1"/>
</dbReference>
<keyword evidence="6 18" id="KW-0732">Signal</keyword>
<keyword evidence="11 17" id="KW-0472">Membrane</keyword>
<feature type="domain" description="Ig-like" evidence="19">
    <location>
        <begin position="35"/>
        <end position="139"/>
    </location>
</feature>
<comment type="subunit">
    <text evidence="15">Cis- and trans-homodimer. Can form trans-heterodimers.</text>
</comment>
<feature type="signal peptide" evidence="18">
    <location>
        <begin position="1"/>
        <end position="21"/>
    </location>
</feature>
<evidence type="ECO:0000313" key="21">
    <source>
        <dbReference type="Proteomes" id="UP000694402"/>
    </source>
</evidence>
<comment type="function">
    <text evidence="14">Cell adhesion molecule that promotes cell-cell contacts and plays important roles in the development of the nervous system. Acts by forming homophilic or heterophilic trans-dimers.</text>
</comment>
<proteinExistence type="inferred from homology"/>
<dbReference type="FunFam" id="2.60.40.10:FF:000304">
    <property type="entry name" value="Nectin cell adhesion molecule 1"/>
    <property type="match status" value="1"/>
</dbReference>
<evidence type="ECO:0000256" key="16">
    <source>
        <dbReference type="SAM" id="MobiDB-lite"/>
    </source>
</evidence>
<evidence type="ECO:0000256" key="5">
    <source>
        <dbReference type="ARBA" id="ARBA00022692"/>
    </source>
</evidence>
<comment type="subcellular location">
    <subcellularLocation>
        <location evidence="2">Cell junction</location>
        <location evidence="2">Adherens junction</location>
    </subcellularLocation>
    <subcellularLocation>
        <location evidence="1">Cell membrane</location>
        <topology evidence="1">Single-pass type I membrane protein</topology>
    </subcellularLocation>
</comment>
<dbReference type="InterPro" id="IPR013162">
    <property type="entry name" value="CD80_C2-set"/>
</dbReference>
<dbReference type="GeneID" id="112247864"/>
<evidence type="ECO:0000256" key="15">
    <source>
        <dbReference type="ARBA" id="ARBA00062858"/>
    </source>
</evidence>
<evidence type="ECO:0000313" key="20">
    <source>
        <dbReference type="Ensembl" id="ENSOTSP00005122747.1"/>
    </source>
</evidence>
<evidence type="ECO:0000256" key="11">
    <source>
        <dbReference type="ARBA" id="ARBA00023136"/>
    </source>
</evidence>
<dbReference type="GO" id="GO:0005886">
    <property type="term" value="C:plasma membrane"/>
    <property type="evidence" value="ECO:0007669"/>
    <property type="project" value="UniProtKB-SubCell"/>
</dbReference>
<keyword evidence="21" id="KW-1185">Reference proteome</keyword>
<keyword evidence="10 17" id="KW-1133">Transmembrane helix</keyword>
<keyword evidence="5 17" id="KW-0812">Transmembrane</keyword>
<keyword evidence="4" id="KW-1003">Cell membrane</keyword>
<feature type="domain" description="Ig-like" evidence="19">
    <location>
        <begin position="144"/>
        <end position="239"/>
    </location>
</feature>
<feature type="compositionally biased region" description="Basic and acidic residues" evidence="16">
    <location>
        <begin position="407"/>
        <end position="417"/>
    </location>
</feature>
<dbReference type="GeneTree" id="ENSGT00940000156933"/>
<evidence type="ECO:0000256" key="13">
    <source>
        <dbReference type="ARBA" id="ARBA00023180"/>
    </source>
</evidence>
<keyword evidence="7" id="KW-0677">Repeat</keyword>
<dbReference type="InterPro" id="IPR051427">
    <property type="entry name" value="Nectin/Nectin-like"/>
</dbReference>
<accession>A0AAZ3Q0P4</accession>
<dbReference type="GO" id="GO:0005912">
    <property type="term" value="C:adherens junction"/>
    <property type="evidence" value="ECO:0007669"/>
    <property type="project" value="UniProtKB-SubCell"/>
</dbReference>
<evidence type="ECO:0000259" key="19">
    <source>
        <dbReference type="PROSITE" id="PS50835"/>
    </source>
</evidence>
<dbReference type="InterPro" id="IPR003599">
    <property type="entry name" value="Ig_sub"/>
</dbReference>
<evidence type="ECO:0000256" key="4">
    <source>
        <dbReference type="ARBA" id="ARBA00022475"/>
    </source>
</evidence>
<evidence type="ECO:0000256" key="3">
    <source>
        <dbReference type="ARBA" id="ARBA00007810"/>
    </source>
</evidence>
<feature type="transmembrane region" description="Helical" evidence="17">
    <location>
        <begin position="354"/>
        <end position="377"/>
    </location>
</feature>
<organism evidence="20 21">
    <name type="scientific">Oncorhynchus tshawytscha</name>
    <name type="common">Chinook salmon</name>
    <name type="synonym">Salmo tshawytscha</name>
    <dbReference type="NCBI Taxonomy" id="74940"/>
    <lineage>
        <taxon>Eukaryota</taxon>
        <taxon>Metazoa</taxon>
        <taxon>Chordata</taxon>
        <taxon>Craniata</taxon>
        <taxon>Vertebrata</taxon>
        <taxon>Euteleostomi</taxon>
        <taxon>Actinopterygii</taxon>
        <taxon>Neopterygii</taxon>
        <taxon>Teleostei</taxon>
        <taxon>Protacanthopterygii</taxon>
        <taxon>Salmoniformes</taxon>
        <taxon>Salmonidae</taxon>
        <taxon>Salmoninae</taxon>
        <taxon>Oncorhynchus</taxon>
    </lineage>
</organism>
<dbReference type="PROSITE" id="PS50835">
    <property type="entry name" value="IG_LIKE"/>
    <property type="match status" value="3"/>
</dbReference>
<dbReference type="SMART" id="SM00406">
    <property type="entry name" value="IGv"/>
    <property type="match status" value="1"/>
</dbReference>
<reference evidence="21" key="1">
    <citation type="journal article" date="2018" name="PLoS ONE">
        <title>Chinook salmon (Oncorhynchus tshawytscha) genome and transcriptome.</title>
        <authorList>
            <person name="Christensen K.A."/>
            <person name="Leong J.S."/>
            <person name="Sakhrani D."/>
            <person name="Biagi C.A."/>
            <person name="Minkley D.R."/>
            <person name="Withler R.E."/>
            <person name="Rondeau E.B."/>
            <person name="Koop B.F."/>
            <person name="Devlin R.H."/>
        </authorList>
    </citation>
    <scope>NUCLEOTIDE SEQUENCE [LARGE SCALE GENOMIC DNA]</scope>
</reference>
<dbReference type="AlphaFoldDB" id="A0AAZ3Q0P4"/>
<dbReference type="GO" id="GO:0007156">
    <property type="term" value="P:homophilic cell adhesion via plasma membrane adhesion molecules"/>
    <property type="evidence" value="ECO:0007669"/>
    <property type="project" value="TreeGrafter"/>
</dbReference>
<sequence length="508" mass="55831">MENSVLWIFLTATCVIKGVCSQSVQMEAGQSGFVGSKVDLPCLFINSIPPVKISQVTWQKVINGKKQNVAIANPSLGVSVAPPFKDRVSFKNPVVRRRTPSLEDTTLTFSSLRLSDEATYICEYTTFPAGNRENTVNLTVYARPLTQMSLSTPTLVARSSNLKTPVATCLSANGKPPGTIRWDTRVRGEATTQEIRNSDGTITVRSDFILVPSKNTHLEKLTCITSYNQETYTDSVTLDIQCFLNSDMIGLKDEPEVSVEGFDGNWYLDRQNVELTCLTDANPPVSLFQWRMLNGSIPNSVEIRDNVLLFKGPIRYEVGGIYVCDATNSIGTSSAFMEISITEEPLPQVGTGDVFSVLGMLLAVGLILGVAITVLLLNRRKPRGEMDADSTDSAPSLKLAPPPARRKPGDEFQRSGRVYEDLPNTADYVSYRLACNKDDYPEPYSPPINPPLSLPDSPPINPPLLPLPARLHPLQQYLLPRLPSLLCLQISFPPLPIPPSRPCTLHLP</sequence>
<evidence type="ECO:0000256" key="10">
    <source>
        <dbReference type="ARBA" id="ARBA00022989"/>
    </source>
</evidence>
<dbReference type="Proteomes" id="UP000694402">
    <property type="component" value="Unassembled WGS sequence"/>
</dbReference>
<name>A0AAZ3Q0P4_ONCTS</name>
<dbReference type="KEGG" id="otw:112247864"/>
<protein>
    <recommendedName>
        <fullName evidence="19">Ig-like domain-containing protein</fullName>
    </recommendedName>
</protein>
<evidence type="ECO:0000256" key="17">
    <source>
        <dbReference type="SAM" id="Phobius"/>
    </source>
</evidence>
<dbReference type="PANTHER" id="PTHR23277:SF69">
    <property type="entry name" value="NECTIN-1"/>
    <property type="match status" value="1"/>
</dbReference>
<dbReference type="Pfam" id="PF08205">
    <property type="entry name" value="C2-set_2"/>
    <property type="match status" value="1"/>
</dbReference>
<feature type="region of interest" description="Disordered" evidence="16">
    <location>
        <begin position="383"/>
        <end position="417"/>
    </location>
</feature>
<evidence type="ECO:0000256" key="7">
    <source>
        <dbReference type="ARBA" id="ARBA00022737"/>
    </source>
</evidence>
<comment type="similarity">
    <text evidence="3">Belongs to the nectin family.</text>
</comment>
<dbReference type="GO" id="GO:0007157">
    <property type="term" value="P:heterophilic cell-cell adhesion via plasma membrane cell adhesion molecules"/>
    <property type="evidence" value="ECO:0007669"/>
    <property type="project" value="TreeGrafter"/>
</dbReference>
<feature type="chain" id="PRO_5044224914" description="Ig-like domain-containing protein" evidence="18">
    <location>
        <begin position="22"/>
        <end position="508"/>
    </location>
</feature>
<evidence type="ECO:0000256" key="18">
    <source>
        <dbReference type="SAM" id="SignalP"/>
    </source>
</evidence>
<gene>
    <name evidence="20" type="primary">LOC112247864</name>
</gene>
<dbReference type="InterPro" id="IPR007110">
    <property type="entry name" value="Ig-like_dom"/>
</dbReference>
<reference evidence="20" key="2">
    <citation type="submission" date="2025-08" db="UniProtKB">
        <authorList>
            <consortium name="Ensembl"/>
        </authorList>
    </citation>
    <scope>IDENTIFICATION</scope>
</reference>
<feature type="domain" description="Ig-like" evidence="19">
    <location>
        <begin position="255"/>
        <end position="342"/>
    </location>
</feature>
<dbReference type="PANTHER" id="PTHR23277">
    <property type="entry name" value="NECTIN-RELATED"/>
    <property type="match status" value="1"/>
</dbReference>
<evidence type="ECO:0000256" key="2">
    <source>
        <dbReference type="ARBA" id="ARBA00004536"/>
    </source>
</evidence>
<dbReference type="InterPro" id="IPR013106">
    <property type="entry name" value="Ig_V-set"/>
</dbReference>
<keyword evidence="13" id="KW-0325">Glycoprotein</keyword>
<dbReference type="RefSeq" id="XP_042165271.1">
    <property type="nucleotide sequence ID" value="XM_042309337.1"/>
</dbReference>
<reference evidence="20" key="3">
    <citation type="submission" date="2025-09" db="UniProtKB">
        <authorList>
            <consortium name="Ensembl"/>
        </authorList>
    </citation>
    <scope>IDENTIFICATION</scope>
</reference>
<evidence type="ECO:0000256" key="14">
    <source>
        <dbReference type="ARBA" id="ARBA00058274"/>
    </source>
</evidence>
<evidence type="ECO:0000256" key="8">
    <source>
        <dbReference type="ARBA" id="ARBA00022889"/>
    </source>
</evidence>
<dbReference type="GO" id="GO:1902414">
    <property type="term" value="P:protein localization to cell junction"/>
    <property type="evidence" value="ECO:0007669"/>
    <property type="project" value="TreeGrafter"/>
</dbReference>
<keyword evidence="8" id="KW-0130">Cell adhesion</keyword>
<evidence type="ECO:0000256" key="9">
    <source>
        <dbReference type="ARBA" id="ARBA00022949"/>
    </source>
</evidence>
<evidence type="ECO:0000256" key="1">
    <source>
        <dbReference type="ARBA" id="ARBA00004251"/>
    </source>
</evidence>
<keyword evidence="12" id="KW-1015">Disulfide bond</keyword>
<dbReference type="Pfam" id="PF07686">
    <property type="entry name" value="V-set"/>
    <property type="match status" value="1"/>
</dbReference>
<evidence type="ECO:0000256" key="6">
    <source>
        <dbReference type="ARBA" id="ARBA00022729"/>
    </source>
</evidence>
<evidence type="ECO:0000256" key="12">
    <source>
        <dbReference type="ARBA" id="ARBA00023157"/>
    </source>
</evidence>
<keyword evidence="9" id="KW-0965">Cell junction</keyword>